<feature type="binding site" evidence="11">
    <location>
        <position position="283"/>
    </location>
    <ligand>
        <name>FMN</name>
        <dbReference type="ChEBI" id="CHEBI:58210"/>
    </ligand>
</feature>
<keyword evidence="14" id="KW-1185">Reference proteome</keyword>
<comment type="caution">
    <text evidence="11">Lacks conserved residue(s) required for the propagation of feature annotation.</text>
</comment>
<reference evidence="13 14" key="1">
    <citation type="submission" date="2021-10" db="EMBL/GenBank/DDBJ databases">
        <title>Anaerobic single-cell dispensing facilitates the cultivation of human gut bacteria.</title>
        <authorList>
            <person name="Afrizal A."/>
        </authorList>
    </citation>
    <scope>NUCLEOTIDE SEQUENCE [LARGE SCALE GENOMIC DNA]</scope>
    <source>
        <strain evidence="13 14">CLA-AA-H276</strain>
    </source>
</reference>
<dbReference type="GO" id="GO:0010181">
    <property type="term" value="F:FMN binding"/>
    <property type="evidence" value="ECO:0007669"/>
    <property type="project" value="TreeGrafter"/>
</dbReference>
<evidence type="ECO:0000256" key="9">
    <source>
        <dbReference type="ARBA" id="ARBA00023141"/>
    </source>
</evidence>
<dbReference type="Proteomes" id="UP001198220">
    <property type="component" value="Unassembled WGS sequence"/>
</dbReference>
<feature type="binding site" evidence="11">
    <location>
        <begin position="125"/>
        <end position="127"/>
    </location>
    <ligand>
        <name>FMN</name>
        <dbReference type="ChEBI" id="CHEBI:58210"/>
    </ligand>
</feature>
<dbReference type="PROSITE" id="PS00788">
    <property type="entry name" value="CHORISMATE_SYNTHASE_2"/>
    <property type="match status" value="1"/>
</dbReference>
<keyword evidence="8 11" id="KW-0521">NADP</keyword>
<dbReference type="InterPro" id="IPR000453">
    <property type="entry name" value="Chorismate_synth"/>
</dbReference>
<gene>
    <name evidence="11 13" type="primary">aroC</name>
    <name evidence="13" type="ORF">LKD36_13605</name>
</gene>
<evidence type="ECO:0000256" key="11">
    <source>
        <dbReference type="HAMAP-Rule" id="MF_00300"/>
    </source>
</evidence>
<dbReference type="InterPro" id="IPR020541">
    <property type="entry name" value="Chorismate_synthase_CS"/>
</dbReference>
<dbReference type="Pfam" id="PF01264">
    <property type="entry name" value="Chorismate_synt"/>
    <property type="match status" value="1"/>
</dbReference>
<keyword evidence="9 11" id="KW-0057">Aromatic amino acid biosynthesis</keyword>
<name>A0AAE3DAT9_9FIRM</name>
<evidence type="ECO:0000313" key="13">
    <source>
        <dbReference type="EMBL" id="MCC2127203.1"/>
    </source>
</evidence>
<feature type="binding site" evidence="11">
    <location>
        <begin position="298"/>
        <end position="302"/>
    </location>
    <ligand>
        <name>FMN</name>
        <dbReference type="ChEBI" id="CHEBI:58210"/>
    </ligand>
</feature>
<evidence type="ECO:0000313" key="14">
    <source>
        <dbReference type="Proteomes" id="UP001198220"/>
    </source>
</evidence>
<feature type="binding site" evidence="11">
    <location>
        <position position="54"/>
    </location>
    <ligand>
        <name>NADP(+)</name>
        <dbReference type="ChEBI" id="CHEBI:58349"/>
    </ligand>
</feature>
<evidence type="ECO:0000256" key="12">
    <source>
        <dbReference type="RuleBase" id="RU000605"/>
    </source>
</evidence>
<dbReference type="FunFam" id="3.60.150.10:FF:000002">
    <property type="entry name" value="Chorismate synthase"/>
    <property type="match status" value="1"/>
</dbReference>
<comment type="catalytic activity">
    <reaction evidence="11 12">
        <text>5-O-(1-carboxyvinyl)-3-phosphoshikimate = chorismate + phosphate</text>
        <dbReference type="Rhea" id="RHEA:21020"/>
        <dbReference type="ChEBI" id="CHEBI:29748"/>
        <dbReference type="ChEBI" id="CHEBI:43474"/>
        <dbReference type="ChEBI" id="CHEBI:57701"/>
        <dbReference type="EC" id="4.2.3.5"/>
    </reaction>
</comment>
<keyword evidence="4 11" id="KW-0028">Amino-acid biosynthesis</keyword>
<dbReference type="GO" id="GO:0008652">
    <property type="term" value="P:amino acid biosynthetic process"/>
    <property type="evidence" value="ECO:0007669"/>
    <property type="project" value="UniProtKB-KW"/>
</dbReference>
<evidence type="ECO:0000256" key="6">
    <source>
        <dbReference type="ARBA" id="ARBA00022643"/>
    </source>
</evidence>
<dbReference type="InterPro" id="IPR035904">
    <property type="entry name" value="Chorismate_synth_AroC_sf"/>
</dbReference>
<keyword evidence="10 11" id="KW-0456">Lyase</keyword>
<dbReference type="PROSITE" id="PS00787">
    <property type="entry name" value="CHORISMATE_SYNTHASE_1"/>
    <property type="match status" value="1"/>
</dbReference>
<dbReference type="NCBIfam" id="TIGR00033">
    <property type="entry name" value="aroC"/>
    <property type="match status" value="1"/>
</dbReference>
<evidence type="ECO:0000256" key="8">
    <source>
        <dbReference type="ARBA" id="ARBA00022857"/>
    </source>
</evidence>
<feature type="binding site" evidence="11">
    <location>
        <position position="48"/>
    </location>
    <ligand>
        <name>NADP(+)</name>
        <dbReference type="ChEBI" id="CHEBI:58349"/>
    </ligand>
</feature>
<accession>A0AAE3DAT9</accession>
<dbReference type="AlphaFoldDB" id="A0AAE3DAT9"/>
<dbReference type="EC" id="4.2.3.5" evidence="3 11"/>
<dbReference type="SUPFAM" id="SSF103263">
    <property type="entry name" value="Chorismate synthase, AroC"/>
    <property type="match status" value="1"/>
</dbReference>
<dbReference type="PIRSF" id="PIRSF001456">
    <property type="entry name" value="Chorismate_synth"/>
    <property type="match status" value="1"/>
</dbReference>
<dbReference type="RefSeq" id="WP_308459906.1">
    <property type="nucleotide sequence ID" value="NZ_JAJEPS010000016.1"/>
</dbReference>
<comment type="caution">
    <text evidence="13">The sequence shown here is derived from an EMBL/GenBank/DDBJ whole genome shotgun (WGS) entry which is preliminary data.</text>
</comment>
<comment type="function">
    <text evidence="11">Catalyzes the anti-1,4-elimination of the C-3 phosphate and the C-6 proR hydrogen from 5-enolpyruvylshikimate-3-phosphate (EPSP) to yield chorismate, which is the branch point compound that serves as the starting substrate for the three terminal pathways of aromatic amino acid biosynthesis. This reaction introduces a second double bond into the aromatic ring system.</text>
</comment>
<dbReference type="GO" id="GO:0009423">
    <property type="term" value="P:chorismate biosynthetic process"/>
    <property type="evidence" value="ECO:0007669"/>
    <property type="project" value="UniProtKB-UniRule"/>
</dbReference>
<dbReference type="PANTHER" id="PTHR21085:SF0">
    <property type="entry name" value="CHORISMATE SYNTHASE"/>
    <property type="match status" value="1"/>
</dbReference>
<organism evidence="13 14">
    <name type="scientific">Hominiventricola filiformis</name>
    <dbReference type="NCBI Taxonomy" id="2885352"/>
    <lineage>
        <taxon>Bacteria</taxon>
        <taxon>Bacillati</taxon>
        <taxon>Bacillota</taxon>
        <taxon>Clostridia</taxon>
        <taxon>Lachnospirales</taxon>
        <taxon>Lachnospiraceae</taxon>
        <taxon>Hominiventricola</taxon>
    </lineage>
</organism>
<keyword evidence="7 11" id="KW-0274">FAD</keyword>
<dbReference type="CDD" id="cd07304">
    <property type="entry name" value="Chorismate_synthase"/>
    <property type="match status" value="1"/>
</dbReference>
<feature type="binding site" evidence="11">
    <location>
        <position position="324"/>
    </location>
    <ligand>
        <name>FMN</name>
        <dbReference type="ChEBI" id="CHEBI:58210"/>
    </ligand>
</feature>
<dbReference type="HAMAP" id="MF_00300">
    <property type="entry name" value="Chorismate_synth"/>
    <property type="match status" value="1"/>
</dbReference>
<evidence type="ECO:0000256" key="1">
    <source>
        <dbReference type="ARBA" id="ARBA00005044"/>
    </source>
</evidence>
<dbReference type="GO" id="GO:0009073">
    <property type="term" value="P:aromatic amino acid family biosynthetic process"/>
    <property type="evidence" value="ECO:0007669"/>
    <property type="project" value="UniProtKB-KW"/>
</dbReference>
<evidence type="ECO:0000256" key="10">
    <source>
        <dbReference type="ARBA" id="ARBA00023239"/>
    </source>
</evidence>
<evidence type="ECO:0000256" key="3">
    <source>
        <dbReference type="ARBA" id="ARBA00013036"/>
    </source>
</evidence>
<protein>
    <recommendedName>
        <fullName evidence="3 11">Chorismate synthase</fullName>
        <shortName evidence="11">CS</shortName>
        <ecNumber evidence="3 11">4.2.3.5</ecNumber>
    </recommendedName>
    <alternativeName>
        <fullName evidence="11">5-enolpyruvylshikimate-3-phosphate phospholyase</fullName>
    </alternativeName>
</protein>
<proteinExistence type="inferred from homology"/>
<evidence type="ECO:0000256" key="2">
    <source>
        <dbReference type="ARBA" id="ARBA00008014"/>
    </source>
</evidence>
<dbReference type="GO" id="GO:0005829">
    <property type="term" value="C:cytosol"/>
    <property type="evidence" value="ECO:0007669"/>
    <property type="project" value="TreeGrafter"/>
</dbReference>
<dbReference type="Gene3D" id="3.60.150.10">
    <property type="entry name" value="Chorismate synthase AroC"/>
    <property type="match status" value="1"/>
</dbReference>
<comment type="subunit">
    <text evidence="11">Homotetramer.</text>
</comment>
<comment type="similarity">
    <text evidence="2 11 12">Belongs to the chorismate synthase family.</text>
</comment>
<keyword evidence="6 11" id="KW-0288">FMN</keyword>
<comment type="pathway">
    <text evidence="1 11 12">Metabolic intermediate biosynthesis; chorismate biosynthesis; chorismate from D-erythrose 4-phosphate and phosphoenolpyruvate: step 7/7.</text>
</comment>
<sequence length="372" mass="39953">MAGSTLGTVFSVSTWGESHGKGVGVVIDGCPAGLPLTEQDIQIYLNRRKPGQSRFTTPRKEDDTVEILSGVFEGRTTGTPISLMVRNTSQRSKDYSEIASYYRPGHADYTYDCKYGFRDYTGGGRSSGRETIGRVAAGAVAAKILQEMGITITAYTKSIGPVEIDYNRFDLSQMEQNAVNMPDPLAAELAMAHLDVCHAKEDSCGGIVECIIKGVPAGVGEPCFDKLSANLAKAVFSIGAVKGFELGDGFDVAKMHGSANNDPFGMEDGHVKKLSNHSGGTLGGISDGSDILFRAAFKPTPSISREQHTVNKSGEEITVSVKGRHDPIIAPRAVVVVECMAALTVLDLMMVGMTSRLDRMKEFWAKPMMPEK</sequence>
<dbReference type="NCBIfam" id="NF003793">
    <property type="entry name" value="PRK05382.1"/>
    <property type="match status" value="1"/>
</dbReference>
<dbReference type="PANTHER" id="PTHR21085">
    <property type="entry name" value="CHORISMATE SYNTHASE"/>
    <property type="match status" value="1"/>
</dbReference>
<comment type="cofactor">
    <cofactor evidence="11 12">
        <name>FMNH2</name>
        <dbReference type="ChEBI" id="CHEBI:57618"/>
    </cofactor>
    <text evidence="11 12">Reduced FMN (FMNH(2)).</text>
</comment>
<evidence type="ECO:0000256" key="4">
    <source>
        <dbReference type="ARBA" id="ARBA00022605"/>
    </source>
</evidence>
<evidence type="ECO:0000256" key="7">
    <source>
        <dbReference type="ARBA" id="ARBA00022827"/>
    </source>
</evidence>
<evidence type="ECO:0000256" key="5">
    <source>
        <dbReference type="ARBA" id="ARBA00022630"/>
    </source>
</evidence>
<dbReference type="EMBL" id="JAJEPS010000016">
    <property type="protein sequence ID" value="MCC2127203.1"/>
    <property type="molecule type" value="Genomic_DNA"/>
</dbReference>
<keyword evidence="5 11" id="KW-0285">Flavoprotein</keyword>
<dbReference type="GO" id="GO:0004107">
    <property type="term" value="F:chorismate synthase activity"/>
    <property type="evidence" value="ECO:0007669"/>
    <property type="project" value="UniProtKB-UniRule"/>
</dbReference>